<organism evidence="1 2">
    <name type="scientific">Pangasius djambal</name>
    <dbReference type="NCBI Taxonomy" id="1691987"/>
    <lineage>
        <taxon>Eukaryota</taxon>
        <taxon>Metazoa</taxon>
        <taxon>Chordata</taxon>
        <taxon>Craniata</taxon>
        <taxon>Vertebrata</taxon>
        <taxon>Euteleostomi</taxon>
        <taxon>Actinopterygii</taxon>
        <taxon>Neopterygii</taxon>
        <taxon>Teleostei</taxon>
        <taxon>Ostariophysi</taxon>
        <taxon>Siluriformes</taxon>
        <taxon>Pangasiidae</taxon>
        <taxon>Pangasius</taxon>
    </lineage>
</organism>
<keyword evidence="2" id="KW-1185">Reference proteome</keyword>
<dbReference type="EMBL" id="CM040986">
    <property type="protein sequence ID" value="MCJ8738726.1"/>
    <property type="molecule type" value="Genomic_DNA"/>
</dbReference>
<reference evidence="1" key="1">
    <citation type="submission" date="2020-02" db="EMBL/GenBank/DDBJ databases">
        <title>Genome sequencing of the panga catfish, Pangasius djambal.</title>
        <authorList>
            <person name="Wen M."/>
            <person name="Zahm M."/>
            <person name="Roques C."/>
            <person name="Cabau C."/>
            <person name="Klopp C."/>
            <person name="Donnadieu C."/>
            <person name="Jouanno E."/>
            <person name="Avarre J.-C."/>
            <person name="Campet M."/>
            <person name="Ha T."/>
            <person name="Dugue R."/>
            <person name="Lampietro C."/>
            <person name="Louis A."/>
            <person name="Herpin A."/>
            <person name="Echchiki A."/>
            <person name="Berthelot C."/>
            <person name="Parey E."/>
            <person name="Roest-Crollius H."/>
            <person name="Braasch I."/>
            <person name="Postlethwait J.H."/>
            <person name="Bobe J."/>
            <person name="Montfort J."/>
            <person name="Bouchez O."/>
            <person name="Begum T."/>
            <person name="Schartl M."/>
            <person name="Gustiano R."/>
            <person name="Guiguen Y."/>
        </authorList>
    </citation>
    <scope>NUCLEOTIDE SEQUENCE</scope>
    <source>
        <strain evidence="1">Pdj_M5554</strain>
    </source>
</reference>
<comment type="caution">
    <text evidence="1">The sequence shown here is derived from an EMBL/GenBank/DDBJ whole genome shotgun (WGS) entry which is preliminary data.</text>
</comment>
<accession>A0ACC5YSK3</accession>
<gene>
    <name evidence="1" type="ORF">PDJAM_G00038990</name>
</gene>
<evidence type="ECO:0000313" key="2">
    <source>
        <dbReference type="Proteomes" id="UP000830395"/>
    </source>
</evidence>
<proteinExistence type="predicted"/>
<name>A0ACC5YSK3_9TELE</name>
<dbReference type="Proteomes" id="UP000830395">
    <property type="component" value="Chromosome 12"/>
</dbReference>
<sequence length="119" mass="12777">MLRGCVWEFCVYKKYAVLWLHTNTHKNTDLSLVDSKIILTNMNFAKGAVDGQVNKVIDQAAGVAKEKIGEFIGGEQNKNKKQAGGIGNMVSGAIGKAAADHVAGDAAEQALSFKKKLLE</sequence>
<protein>
    <submittedName>
        <fullName evidence="1">Uncharacterized protein</fullName>
    </submittedName>
</protein>
<evidence type="ECO:0000313" key="1">
    <source>
        <dbReference type="EMBL" id="MCJ8738726.1"/>
    </source>
</evidence>